<evidence type="ECO:0000256" key="4">
    <source>
        <dbReference type="ARBA" id="ARBA00022679"/>
    </source>
</evidence>
<keyword evidence="4" id="KW-0808">Transferase</keyword>
<keyword evidence="9" id="KW-1185">Reference proteome</keyword>
<organism evidence="8 9">
    <name type="scientific">Bowmanella dokdonensis</name>
    <dbReference type="NCBI Taxonomy" id="751969"/>
    <lineage>
        <taxon>Bacteria</taxon>
        <taxon>Pseudomonadati</taxon>
        <taxon>Pseudomonadota</taxon>
        <taxon>Gammaproteobacteria</taxon>
        <taxon>Alteromonadales</taxon>
        <taxon>Alteromonadaceae</taxon>
        <taxon>Bowmanella</taxon>
    </lineage>
</organism>
<dbReference type="EC" id="2.7.13.3" evidence="2"/>
<dbReference type="PROSITE" id="PS50109">
    <property type="entry name" value="HIS_KIN"/>
    <property type="match status" value="1"/>
</dbReference>
<dbReference type="Gene3D" id="3.30.565.10">
    <property type="entry name" value="Histidine kinase-like ATPase, C-terminal domain"/>
    <property type="match status" value="1"/>
</dbReference>
<dbReference type="Proteomes" id="UP000664654">
    <property type="component" value="Unassembled WGS sequence"/>
</dbReference>
<comment type="catalytic activity">
    <reaction evidence="1">
        <text>ATP + protein L-histidine = ADP + protein N-phospho-L-histidine.</text>
        <dbReference type="EC" id="2.7.13.3"/>
    </reaction>
</comment>
<gene>
    <name evidence="8" type="ORF">J0A66_21645</name>
</gene>
<sequence length="159" mass="17413">GDPWRIKQILINLVSNAVKFTESGQVTIELSARPLPDNPELVILEGAVSDTGIGLSQDQQDALFQSFSQADDSITRRYGGTGLGLAICKQLCDLMHGKIWVESAAGQGATFRFSLPLKPMQETPLEAKELTSEPTIPDWSEYRLLLVEDNDVNRQVALG</sequence>
<dbReference type="InterPro" id="IPR036890">
    <property type="entry name" value="HATPase_C_sf"/>
</dbReference>
<evidence type="ECO:0000256" key="1">
    <source>
        <dbReference type="ARBA" id="ARBA00000085"/>
    </source>
</evidence>
<dbReference type="SMART" id="SM00387">
    <property type="entry name" value="HATPase_c"/>
    <property type="match status" value="1"/>
</dbReference>
<evidence type="ECO:0000259" key="7">
    <source>
        <dbReference type="PROSITE" id="PS50109"/>
    </source>
</evidence>
<dbReference type="PANTHER" id="PTHR43047:SF72">
    <property type="entry name" value="OSMOSENSING HISTIDINE PROTEIN KINASE SLN1"/>
    <property type="match status" value="1"/>
</dbReference>
<protein>
    <recommendedName>
        <fullName evidence="2">histidine kinase</fullName>
        <ecNumber evidence="2">2.7.13.3</ecNumber>
    </recommendedName>
</protein>
<dbReference type="GO" id="GO:0000155">
    <property type="term" value="F:phosphorelay sensor kinase activity"/>
    <property type="evidence" value="ECO:0007669"/>
    <property type="project" value="TreeGrafter"/>
</dbReference>
<dbReference type="GO" id="GO:0005886">
    <property type="term" value="C:plasma membrane"/>
    <property type="evidence" value="ECO:0007669"/>
    <property type="project" value="TreeGrafter"/>
</dbReference>
<dbReference type="GO" id="GO:0009927">
    <property type="term" value="F:histidine phosphotransfer kinase activity"/>
    <property type="evidence" value="ECO:0007669"/>
    <property type="project" value="TreeGrafter"/>
</dbReference>
<dbReference type="SUPFAM" id="SSF55874">
    <property type="entry name" value="ATPase domain of HSP90 chaperone/DNA topoisomerase II/histidine kinase"/>
    <property type="match status" value="1"/>
</dbReference>
<keyword evidence="6" id="KW-0902">Two-component regulatory system</keyword>
<feature type="non-terminal residue" evidence="8">
    <location>
        <position position="159"/>
    </location>
</feature>
<dbReference type="InterPro" id="IPR005467">
    <property type="entry name" value="His_kinase_dom"/>
</dbReference>
<dbReference type="RefSeq" id="WP_241264373.1">
    <property type="nucleotide sequence ID" value="NZ_JAFKCV010000083.1"/>
</dbReference>
<keyword evidence="3" id="KW-0597">Phosphoprotein</keyword>
<name>A0A939DRW2_9ALTE</name>
<dbReference type="FunFam" id="3.30.565.10:FF:000010">
    <property type="entry name" value="Sensor histidine kinase RcsC"/>
    <property type="match status" value="1"/>
</dbReference>
<comment type="caution">
    <text evidence="8">The sequence shown here is derived from an EMBL/GenBank/DDBJ whole genome shotgun (WGS) entry which is preliminary data.</text>
</comment>
<evidence type="ECO:0000256" key="3">
    <source>
        <dbReference type="ARBA" id="ARBA00022553"/>
    </source>
</evidence>
<evidence type="ECO:0000256" key="5">
    <source>
        <dbReference type="ARBA" id="ARBA00022777"/>
    </source>
</evidence>
<dbReference type="Pfam" id="PF02518">
    <property type="entry name" value="HATPase_c"/>
    <property type="match status" value="1"/>
</dbReference>
<dbReference type="EMBL" id="JAFKCV010000083">
    <property type="protein sequence ID" value="MBN7827838.1"/>
    <property type="molecule type" value="Genomic_DNA"/>
</dbReference>
<dbReference type="AlphaFoldDB" id="A0A939DRW2"/>
<reference evidence="8" key="1">
    <citation type="submission" date="2021-03" db="EMBL/GenBank/DDBJ databases">
        <title>novel species isolated from a fishpond in China.</title>
        <authorList>
            <person name="Lu H."/>
            <person name="Cai Z."/>
        </authorList>
    </citation>
    <scope>NUCLEOTIDE SEQUENCE</scope>
    <source>
        <strain evidence="8">JCM 30855</strain>
    </source>
</reference>
<keyword evidence="5 8" id="KW-0418">Kinase</keyword>
<dbReference type="CDD" id="cd16922">
    <property type="entry name" value="HATPase_EvgS-ArcB-TorS-like"/>
    <property type="match status" value="1"/>
</dbReference>
<evidence type="ECO:0000256" key="6">
    <source>
        <dbReference type="ARBA" id="ARBA00023012"/>
    </source>
</evidence>
<evidence type="ECO:0000256" key="2">
    <source>
        <dbReference type="ARBA" id="ARBA00012438"/>
    </source>
</evidence>
<evidence type="ECO:0000313" key="8">
    <source>
        <dbReference type="EMBL" id="MBN7827838.1"/>
    </source>
</evidence>
<dbReference type="PANTHER" id="PTHR43047">
    <property type="entry name" value="TWO-COMPONENT HISTIDINE PROTEIN KINASE"/>
    <property type="match status" value="1"/>
</dbReference>
<dbReference type="InterPro" id="IPR003594">
    <property type="entry name" value="HATPase_dom"/>
</dbReference>
<dbReference type="PRINTS" id="PR00344">
    <property type="entry name" value="BCTRLSENSOR"/>
</dbReference>
<dbReference type="InterPro" id="IPR004358">
    <property type="entry name" value="Sig_transdc_His_kin-like_C"/>
</dbReference>
<proteinExistence type="predicted"/>
<feature type="non-terminal residue" evidence="8">
    <location>
        <position position="1"/>
    </location>
</feature>
<accession>A0A939DRW2</accession>
<evidence type="ECO:0000313" key="9">
    <source>
        <dbReference type="Proteomes" id="UP000664654"/>
    </source>
</evidence>
<feature type="domain" description="Histidine kinase" evidence="7">
    <location>
        <begin position="1"/>
        <end position="119"/>
    </location>
</feature>